<dbReference type="STRING" id="157072.A0A024TQD2"/>
<dbReference type="eggNOG" id="ENOG502QUJC">
    <property type="taxonomic scope" value="Eukaryota"/>
</dbReference>
<dbReference type="EMBL" id="KI913979">
    <property type="protein sequence ID" value="ETV95826.1"/>
    <property type="molecule type" value="Genomic_DNA"/>
</dbReference>
<protein>
    <submittedName>
        <fullName evidence="3">Uncharacterized protein</fullName>
    </submittedName>
</protein>
<gene>
    <name evidence="3" type="ORF">H310_10871</name>
</gene>
<accession>A0A024TQD2</accession>
<evidence type="ECO:0000256" key="1">
    <source>
        <dbReference type="SAM" id="Coils"/>
    </source>
</evidence>
<dbReference type="GeneID" id="20087921"/>
<evidence type="ECO:0000256" key="2">
    <source>
        <dbReference type="SAM" id="MobiDB-lite"/>
    </source>
</evidence>
<proteinExistence type="predicted"/>
<dbReference type="OrthoDB" id="158074at2759"/>
<feature type="region of interest" description="Disordered" evidence="2">
    <location>
        <begin position="974"/>
        <end position="1030"/>
    </location>
</feature>
<dbReference type="RefSeq" id="XP_008875578.1">
    <property type="nucleotide sequence ID" value="XM_008877356.1"/>
</dbReference>
<feature type="coiled-coil region" evidence="1">
    <location>
        <begin position="269"/>
        <end position="296"/>
    </location>
</feature>
<name>A0A024TQD2_9STRA</name>
<evidence type="ECO:0000313" key="3">
    <source>
        <dbReference type="EMBL" id="ETV95826.1"/>
    </source>
</evidence>
<sequence length="1030" mass="113785">MLSSAGRSLLSEALSPSGRQVLNDFFEASAGTRSSTRASPVHYTFQTLPLLTEVVCHSRHVMDVLRLTVNVHGAVIVSKVYPRKQKLQPTVASPTAALKKDAVAIVDMDNLGLIRKDDTLVSINQRPVDDIDDALDWLAHMPLPLTLVFSRAVVRKNTLGEYSLDDLRRHAEHNHSRLLTRHSPADVAQMLHMMIEFSDSGGSYRMLKDFIQDADNFFLPSSSASTTLSHVSLPSLTASFDTVSRYIHQMHAFMAADDASKRKRWAEDKQVRAKRLESMQKQLKLLEAKLTAQAKAVTTAKVSQEYIDLRTLVDQLRLDVEQSKQMHYLPSCEGFTLRFGTAGVYAGVGDVWISSYHTSFSIETQRHAPQVLLRLTPLSDAGLKIRAMNFKVFSEGRLMLVPTFHVDEMNIEVHFSADLPLIFDAVHGWRVHDDGMRLNFSSLKYYERQALSNVQGKSHDNVMKTFLNRIIPSVVKDAITSVLCPEVGALLLDGRAKVRLSGDLHVEGRNLAVFDAPLGSPSNTRATEIDGQDAAVAVEARDLIGCSIAQGDLLFKLYKQFVLPTSTTKSKSNANNQFPHLAIRDLVEYGVRLRHAPAVRALLTACWQLAIHLLTPESSHESLDFANLMANVAQMETYPVDISLGLHSTNIRVDLCEVAAASYTAIERMMRQKLAKADVSKAVEIKLELSALDASYNQVNMWLSTVASRVDELVVMVKGGLPAGFDSKLSFEATELSCKGPWQANFDIPLTPTTAAPAKTAKTDKKADKNQGRTVLAHDNGELVVSHFVNVPGTDDEQELQVRMQDAAFRVLLEIPPNDSVPTNVEAMELKLDTAAAPSVSLSMGECAKCAISCKRLALCSPMWAVVQLLGDAFQQSPVVLDYLRSPYFAFSLRFFTSIQVTPEQMYWTLNSASLSESAVSYVTHRVCVSQLLRDLNAKSMMEAEVMGPGAAAVELDAIQTQQLHELQHAAKLNRSQSTATGGRPGLARQDTFFGDRDPRRQHMFQLDEHDDPEPAAEAAPVSDDDAYSF</sequence>
<reference evidence="3" key="1">
    <citation type="submission" date="2013-12" db="EMBL/GenBank/DDBJ databases">
        <title>The Genome Sequence of Aphanomyces invadans NJM9701.</title>
        <authorList>
            <consortium name="The Broad Institute Genomics Platform"/>
            <person name="Russ C."/>
            <person name="Tyler B."/>
            <person name="van West P."/>
            <person name="Dieguez-Uribeondo J."/>
            <person name="Young S.K."/>
            <person name="Zeng Q."/>
            <person name="Gargeya S."/>
            <person name="Fitzgerald M."/>
            <person name="Abouelleil A."/>
            <person name="Alvarado L."/>
            <person name="Chapman S.B."/>
            <person name="Gainer-Dewar J."/>
            <person name="Goldberg J."/>
            <person name="Griggs A."/>
            <person name="Gujja S."/>
            <person name="Hansen M."/>
            <person name="Howarth C."/>
            <person name="Imamovic A."/>
            <person name="Ireland A."/>
            <person name="Larimer J."/>
            <person name="McCowan C."/>
            <person name="Murphy C."/>
            <person name="Pearson M."/>
            <person name="Poon T.W."/>
            <person name="Priest M."/>
            <person name="Roberts A."/>
            <person name="Saif S."/>
            <person name="Shea T."/>
            <person name="Sykes S."/>
            <person name="Wortman J."/>
            <person name="Nusbaum C."/>
            <person name="Birren B."/>
        </authorList>
    </citation>
    <scope>NUCLEOTIDE SEQUENCE [LARGE SCALE GENOMIC DNA]</scope>
    <source>
        <strain evidence="3">NJM9701</strain>
    </source>
</reference>
<keyword evidence="1" id="KW-0175">Coiled coil</keyword>
<organism evidence="3">
    <name type="scientific">Aphanomyces invadans</name>
    <dbReference type="NCBI Taxonomy" id="157072"/>
    <lineage>
        <taxon>Eukaryota</taxon>
        <taxon>Sar</taxon>
        <taxon>Stramenopiles</taxon>
        <taxon>Oomycota</taxon>
        <taxon>Saprolegniomycetes</taxon>
        <taxon>Saprolegniales</taxon>
        <taxon>Verrucalvaceae</taxon>
        <taxon>Aphanomyces</taxon>
    </lineage>
</organism>
<dbReference type="AlphaFoldDB" id="A0A024TQD2"/>
<dbReference type="VEuPathDB" id="FungiDB:H310_10871"/>